<dbReference type="InterPro" id="IPR015943">
    <property type="entry name" value="WD40/YVTN_repeat-like_dom_sf"/>
</dbReference>
<dbReference type="SUPFAM" id="SSF54001">
    <property type="entry name" value="Cysteine proteinases"/>
    <property type="match status" value="1"/>
</dbReference>
<dbReference type="EMBL" id="BGZK01000238">
    <property type="protein sequence ID" value="GBP30870.1"/>
    <property type="molecule type" value="Genomic_DNA"/>
</dbReference>
<dbReference type="OrthoDB" id="16516at2759"/>
<name>A0A4C1UXA4_EUMVA</name>
<feature type="domain" description="PAN2 UCH" evidence="1">
    <location>
        <begin position="662"/>
        <end position="869"/>
    </location>
</feature>
<sequence length="914" mass="102505">MTSQTTLIASPSAAGRHMRVSTVTCAMDDAWRKSSRHRMSQETVTGRFPSLPPGRRRLAAAGWSKELRAIEVSRCQTSDGTLISLILGGKIPDTASMKCGCVLEEESEDDFTCHECTNDEQLQVATDDTYEPDYASAYVIPKKESEYEVRSTLMVDEGRFGVSAVMFDKYEELIWMGNQGGHVTSYYGPRMQRYTSFQIHESEEVRDMITLEHGIHVLTKTTLRHQIRRGIPKHTHRSDNMEDMQCLLQINGSRVLIGGHQKKLIDLDLNQMTETVFELEQEDCVVLKNGGGALAACGSVSGLVTLRDPRAPTRPVHTLRAHSACLSDLDMQGDLLITCGFSHSVGGVTVAEPYVSVWDVRCLREGSATRLYTPAPPLLLHFLPAVSGRAAAVAGDGQVAMLDLNAATDAQLHSHFQVDTHSSLCSVMDVSSSSQALVFGDQAGHLHLFSPRHNTEPVFNSFSRDTEFADPVEGVPFVSFTNTNFQYSSIPLPPLTTGAKYFNELPEEFFKKTYRKPKPIDPEVLKTMKMQGPIGHAPNPKTFRRNQMPYIDDNLEDLTSPKPLDTKTNIPIPKHYQKARKAAVYYRVLQRCSSGGIVASLLPQFFNNCWKNHTDCISLLTGAKPLLYPSRKKGSRQIDVRYNKNGENDTEVENYNKTDFPGLEATLPNSYCNPMLQVLYYTLPIKDVLLTHTCAKEFCLSCQLGFLFRTLDESGGAACNASDFLRAFRTVPEAAALGLILPDRGECRVDLVSLIQYCLSRSISFQIEIVTFFYVGKRRVLFYWNESSTHTHAYTYTHHAHARTQTPTETLKHVRAHIRIHAQTRTHTRTHSRARTHAHAHTHATHTHTLKHAQIHAPTHTYTRTHIYTHKSARARAHTSTQIHTAMYTHPHHNIQTDFTGACHIGYVDDLPKF</sequence>
<dbReference type="PANTHER" id="PTHR15728:SF0">
    <property type="entry name" value="PAN2-PAN3 DEADENYLATION COMPLEX CATALYTIC SUBUNIT PAN2"/>
    <property type="match status" value="1"/>
</dbReference>
<evidence type="ECO:0000313" key="3">
    <source>
        <dbReference type="EMBL" id="GBP30870.1"/>
    </source>
</evidence>
<organism evidence="3 4">
    <name type="scientific">Eumeta variegata</name>
    <name type="common">Bagworm moth</name>
    <name type="synonym">Eumeta japonica</name>
    <dbReference type="NCBI Taxonomy" id="151549"/>
    <lineage>
        <taxon>Eukaryota</taxon>
        <taxon>Metazoa</taxon>
        <taxon>Ecdysozoa</taxon>
        <taxon>Arthropoda</taxon>
        <taxon>Hexapoda</taxon>
        <taxon>Insecta</taxon>
        <taxon>Pterygota</taxon>
        <taxon>Neoptera</taxon>
        <taxon>Endopterygota</taxon>
        <taxon>Lepidoptera</taxon>
        <taxon>Glossata</taxon>
        <taxon>Ditrysia</taxon>
        <taxon>Tineoidea</taxon>
        <taxon>Psychidae</taxon>
        <taxon>Oiketicinae</taxon>
        <taxon>Eumeta</taxon>
    </lineage>
</organism>
<dbReference type="GO" id="GO:0000932">
    <property type="term" value="C:P-body"/>
    <property type="evidence" value="ECO:0007669"/>
    <property type="project" value="TreeGrafter"/>
</dbReference>
<dbReference type="Proteomes" id="UP000299102">
    <property type="component" value="Unassembled WGS sequence"/>
</dbReference>
<dbReference type="Pfam" id="PF13423">
    <property type="entry name" value="UCH_1"/>
    <property type="match status" value="1"/>
</dbReference>
<keyword evidence="4" id="KW-1185">Reference proteome</keyword>
<dbReference type="InterPro" id="IPR050785">
    <property type="entry name" value="PAN2-PAN3_catalytic_subunit"/>
</dbReference>
<feature type="domain" description="PAN2-PAN3 deadenylation complex catalytic subunit PAN2 N-terminal" evidence="2">
    <location>
        <begin position="155"/>
        <end position="449"/>
    </location>
</feature>
<dbReference type="InterPro" id="IPR028881">
    <property type="entry name" value="PAN2_UCH_dom"/>
</dbReference>
<reference evidence="3 4" key="1">
    <citation type="journal article" date="2019" name="Commun. Biol.">
        <title>The bagworm genome reveals a unique fibroin gene that provides high tensile strength.</title>
        <authorList>
            <person name="Kono N."/>
            <person name="Nakamura H."/>
            <person name="Ohtoshi R."/>
            <person name="Tomita M."/>
            <person name="Numata K."/>
            <person name="Arakawa K."/>
        </authorList>
    </citation>
    <scope>NUCLEOTIDE SEQUENCE [LARGE SCALE GENOMIC DNA]</scope>
</reference>
<proteinExistence type="predicted"/>
<dbReference type="Pfam" id="PF20770">
    <property type="entry name" value="PAN2_N"/>
    <property type="match status" value="1"/>
</dbReference>
<dbReference type="SUPFAM" id="SSF50978">
    <property type="entry name" value="WD40 repeat-like"/>
    <property type="match status" value="1"/>
</dbReference>
<gene>
    <name evidence="3" type="primary">PAN2</name>
    <name evidence="3" type="ORF">EVAR_91611_1</name>
</gene>
<evidence type="ECO:0000259" key="1">
    <source>
        <dbReference type="Pfam" id="PF13423"/>
    </source>
</evidence>
<dbReference type="GO" id="GO:0000289">
    <property type="term" value="P:nuclear-transcribed mRNA poly(A) tail shortening"/>
    <property type="evidence" value="ECO:0007669"/>
    <property type="project" value="TreeGrafter"/>
</dbReference>
<dbReference type="GO" id="GO:0004535">
    <property type="term" value="F:poly(A)-specific ribonuclease activity"/>
    <property type="evidence" value="ECO:0007669"/>
    <property type="project" value="TreeGrafter"/>
</dbReference>
<dbReference type="Gene3D" id="2.130.10.10">
    <property type="entry name" value="YVTN repeat-like/Quinoprotein amine dehydrogenase"/>
    <property type="match status" value="1"/>
</dbReference>
<dbReference type="InterPro" id="IPR048841">
    <property type="entry name" value="PAN2_N"/>
</dbReference>
<dbReference type="AlphaFoldDB" id="A0A4C1UXA4"/>
<dbReference type="InterPro" id="IPR036322">
    <property type="entry name" value="WD40_repeat_dom_sf"/>
</dbReference>
<evidence type="ECO:0000313" key="4">
    <source>
        <dbReference type="Proteomes" id="UP000299102"/>
    </source>
</evidence>
<accession>A0A4C1UXA4</accession>
<comment type="caution">
    <text evidence="3">The sequence shown here is derived from an EMBL/GenBank/DDBJ whole genome shotgun (WGS) entry which is preliminary data.</text>
</comment>
<dbReference type="STRING" id="151549.A0A4C1UXA4"/>
<evidence type="ECO:0000259" key="2">
    <source>
        <dbReference type="Pfam" id="PF20770"/>
    </source>
</evidence>
<dbReference type="Gene3D" id="3.90.70.10">
    <property type="entry name" value="Cysteine proteinases"/>
    <property type="match status" value="1"/>
</dbReference>
<protein>
    <submittedName>
        <fullName evidence="3">PAN2-PAN3 deadenylation complex catalytic subunit PAN2</fullName>
    </submittedName>
</protein>
<dbReference type="InterPro" id="IPR038765">
    <property type="entry name" value="Papain-like_cys_pep_sf"/>
</dbReference>
<dbReference type="PANTHER" id="PTHR15728">
    <property type="entry name" value="DEADENYLATION COMPLEX CATALYTIC SUBUNIT PAN2"/>
    <property type="match status" value="1"/>
</dbReference>
<dbReference type="GO" id="GO:0031251">
    <property type="term" value="C:PAN complex"/>
    <property type="evidence" value="ECO:0007669"/>
    <property type="project" value="TreeGrafter"/>
</dbReference>